<accession>A0A8J3QDB1</accession>
<gene>
    <name evidence="3" type="ORF">Rhe02_53330</name>
</gene>
<feature type="domain" description="VWFA" evidence="2">
    <location>
        <begin position="89"/>
        <end position="277"/>
    </location>
</feature>
<evidence type="ECO:0000313" key="4">
    <source>
        <dbReference type="Proteomes" id="UP000612899"/>
    </source>
</evidence>
<keyword evidence="1" id="KW-1133">Transmembrane helix</keyword>
<dbReference type="InterPro" id="IPR002035">
    <property type="entry name" value="VWF_A"/>
</dbReference>
<evidence type="ECO:0000313" key="3">
    <source>
        <dbReference type="EMBL" id="GIH07266.1"/>
    </source>
</evidence>
<feature type="transmembrane region" description="Helical" evidence="1">
    <location>
        <begin position="293"/>
        <end position="312"/>
    </location>
</feature>
<feature type="transmembrane region" description="Helical" evidence="1">
    <location>
        <begin position="57"/>
        <end position="75"/>
    </location>
</feature>
<dbReference type="PANTHER" id="PTHR37947:SF1">
    <property type="entry name" value="BLL2462 PROTEIN"/>
    <property type="match status" value="1"/>
</dbReference>
<reference evidence="3" key="1">
    <citation type="submission" date="2021-01" db="EMBL/GenBank/DDBJ databases">
        <title>Whole genome shotgun sequence of Rhizocola hellebori NBRC 109834.</title>
        <authorList>
            <person name="Komaki H."/>
            <person name="Tamura T."/>
        </authorList>
    </citation>
    <scope>NUCLEOTIDE SEQUENCE</scope>
    <source>
        <strain evidence="3">NBRC 109834</strain>
    </source>
</reference>
<dbReference type="PROSITE" id="PS50234">
    <property type="entry name" value="VWFA"/>
    <property type="match status" value="1"/>
</dbReference>
<dbReference type="Gene3D" id="3.40.50.410">
    <property type="entry name" value="von Willebrand factor, type A domain"/>
    <property type="match status" value="1"/>
</dbReference>
<organism evidence="3 4">
    <name type="scientific">Rhizocola hellebori</name>
    <dbReference type="NCBI Taxonomy" id="1392758"/>
    <lineage>
        <taxon>Bacteria</taxon>
        <taxon>Bacillati</taxon>
        <taxon>Actinomycetota</taxon>
        <taxon>Actinomycetes</taxon>
        <taxon>Micromonosporales</taxon>
        <taxon>Micromonosporaceae</taxon>
        <taxon>Rhizocola</taxon>
    </lineage>
</organism>
<protein>
    <submittedName>
        <fullName evidence="3">Membrane protein</fullName>
    </submittedName>
</protein>
<dbReference type="CDD" id="cd00198">
    <property type="entry name" value="vWFA"/>
    <property type="match status" value="1"/>
</dbReference>
<dbReference type="PANTHER" id="PTHR37947">
    <property type="entry name" value="BLL2462 PROTEIN"/>
    <property type="match status" value="1"/>
</dbReference>
<dbReference type="AlphaFoldDB" id="A0A8J3QDB1"/>
<evidence type="ECO:0000256" key="1">
    <source>
        <dbReference type="SAM" id="Phobius"/>
    </source>
</evidence>
<name>A0A8J3QDB1_9ACTN</name>
<comment type="caution">
    <text evidence="3">The sequence shown here is derived from an EMBL/GenBank/DDBJ whole genome shotgun (WGS) entry which is preliminary data.</text>
</comment>
<keyword evidence="1" id="KW-0812">Transmembrane</keyword>
<dbReference type="InterPro" id="IPR036465">
    <property type="entry name" value="vWFA_dom_sf"/>
</dbReference>
<dbReference type="SMART" id="SM00327">
    <property type="entry name" value="VWA"/>
    <property type="match status" value="1"/>
</dbReference>
<sequence>MIMMLLSPGWLIALVPVLALAAGYLWRQRKRSETALRFSNLELLKSLAPKGIGWRRYLAAGSFLTGLLALVVSLAQPAIEMEVPLERATVVLAIDVSLSMQSDDVEPTRLQAAQEAAKQFVRDLPVAYNLGLVSFARSAQVLVPPSKDHQAVIEAIDALQLAEATATGEAVFTALDAIRNVPANGTEEAAPARILLLSDGYRTYGRPIEEAADAAVEAQVPVSTVAFGTDDGTVDIAGQLQRVPVDRVALAELAETTGGFFYEAASASELKQVYDDMGSSLGRRVEPVELTRWFAGAGLILSLLAGMFSLLWTPRLI</sequence>
<dbReference type="Pfam" id="PF13519">
    <property type="entry name" value="VWA_2"/>
    <property type="match status" value="1"/>
</dbReference>
<dbReference type="Proteomes" id="UP000612899">
    <property type="component" value="Unassembled WGS sequence"/>
</dbReference>
<keyword evidence="4" id="KW-1185">Reference proteome</keyword>
<dbReference type="SUPFAM" id="SSF53300">
    <property type="entry name" value="vWA-like"/>
    <property type="match status" value="1"/>
</dbReference>
<proteinExistence type="predicted"/>
<dbReference type="EMBL" id="BONY01000035">
    <property type="protein sequence ID" value="GIH07266.1"/>
    <property type="molecule type" value="Genomic_DNA"/>
</dbReference>
<evidence type="ECO:0000259" key="2">
    <source>
        <dbReference type="PROSITE" id="PS50234"/>
    </source>
</evidence>
<keyword evidence="1" id="KW-0472">Membrane</keyword>